<comment type="similarity">
    <text evidence="2">Belongs to the RelE toxin family.</text>
</comment>
<dbReference type="EMBL" id="JAABOO010000001">
    <property type="protein sequence ID" value="NER13185.1"/>
    <property type="molecule type" value="Genomic_DNA"/>
</dbReference>
<dbReference type="InterPro" id="IPR007712">
    <property type="entry name" value="RelE/ParE_toxin"/>
</dbReference>
<accession>A0A6P0UIQ5</accession>
<dbReference type="Proteomes" id="UP000468581">
    <property type="component" value="Unassembled WGS sequence"/>
</dbReference>
<dbReference type="PIRSF" id="PIRSF029218">
    <property type="entry name" value="ParE"/>
    <property type="match status" value="1"/>
</dbReference>
<keyword evidence="1" id="KW-1277">Toxin-antitoxin system</keyword>
<dbReference type="InterPro" id="IPR028344">
    <property type="entry name" value="ParE1/4"/>
</dbReference>
<keyword evidence="4" id="KW-1185">Reference proteome</keyword>
<reference evidence="3 4" key="1">
    <citation type="submission" date="2020-01" db="EMBL/GenBank/DDBJ databases">
        <title>Leptobacterium flavescens.</title>
        <authorList>
            <person name="Wang G."/>
        </authorList>
    </citation>
    <scope>NUCLEOTIDE SEQUENCE [LARGE SCALE GENOMIC DNA]</scope>
    <source>
        <strain evidence="3 4">KCTC 22160</strain>
    </source>
</reference>
<organism evidence="3 4">
    <name type="scientific">Leptobacterium flavescens</name>
    <dbReference type="NCBI Taxonomy" id="472055"/>
    <lineage>
        <taxon>Bacteria</taxon>
        <taxon>Pseudomonadati</taxon>
        <taxon>Bacteroidota</taxon>
        <taxon>Flavobacteriia</taxon>
        <taxon>Flavobacteriales</taxon>
        <taxon>Flavobacteriaceae</taxon>
        <taxon>Leptobacterium</taxon>
    </lineage>
</organism>
<name>A0A6P0UIQ5_9FLAO</name>
<dbReference type="Gene3D" id="3.30.2310.20">
    <property type="entry name" value="RelE-like"/>
    <property type="match status" value="1"/>
</dbReference>
<evidence type="ECO:0000313" key="3">
    <source>
        <dbReference type="EMBL" id="NER13185.1"/>
    </source>
</evidence>
<dbReference type="AlphaFoldDB" id="A0A6P0UIQ5"/>
<evidence type="ECO:0000256" key="1">
    <source>
        <dbReference type="ARBA" id="ARBA00022649"/>
    </source>
</evidence>
<dbReference type="InterPro" id="IPR035093">
    <property type="entry name" value="RelE/ParE_toxin_dom_sf"/>
</dbReference>
<protein>
    <recommendedName>
        <fullName evidence="2">Toxin</fullName>
    </recommendedName>
</protein>
<evidence type="ECO:0000313" key="4">
    <source>
        <dbReference type="Proteomes" id="UP000468581"/>
    </source>
</evidence>
<sequence>MGSYKLSGAAASDIAGIFRFGIRKFGLGMADKYLDELEALFKELPDRPELAGDASVFAHNLKYYRYKAHVLFYIMEEPGRIFIIRVLGKRMDFIRHL</sequence>
<comment type="caution">
    <text evidence="3">The sequence shown here is derived from an EMBL/GenBank/DDBJ whole genome shotgun (WGS) entry which is preliminary data.</text>
</comment>
<gene>
    <name evidence="3" type="ORF">GWK08_07025</name>
</gene>
<proteinExistence type="inferred from homology"/>
<dbReference type="RefSeq" id="WP_163606181.1">
    <property type="nucleotide sequence ID" value="NZ_JAABOO010000001.1"/>
</dbReference>
<dbReference type="Pfam" id="PF05016">
    <property type="entry name" value="ParE_toxin"/>
    <property type="match status" value="1"/>
</dbReference>
<evidence type="ECO:0000256" key="2">
    <source>
        <dbReference type="PIRNR" id="PIRNR029218"/>
    </source>
</evidence>